<feature type="non-terminal residue" evidence="7">
    <location>
        <position position="1"/>
    </location>
</feature>
<dbReference type="GO" id="GO:0003924">
    <property type="term" value="F:GTPase activity"/>
    <property type="evidence" value="ECO:0007669"/>
    <property type="project" value="InterPro"/>
</dbReference>
<evidence type="ECO:0000259" key="5">
    <source>
        <dbReference type="PROSITE" id="PS51388"/>
    </source>
</evidence>
<dbReference type="PROSITE" id="PS51718">
    <property type="entry name" value="G_DYNAMIN_2"/>
    <property type="match status" value="1"/>
</dbReference>
<dbReference type="SUPFAM" id="SSF52540">
    <property type="entry name" value="P-loop containing nucleoside triphosphate hydrolases"/>
    <property type="match status" value="1"/>
</dbReference>
<dbReference type="EMBL" id="GL833124">
    <property type="protein sequence ID" value="EGB10052.1"/>
    <property type="molecule type" value="Genomic_DNA"/>
</dbReference>
<evidence type="ECO:0000256" key="3">
    <source>
        <dbReference type="RuleBase" id="RU003932"/>
    </source>
</evidence>
<dbReference type="InterPro" id="IPR022812">
    <property type="entry name" value="Dynamin"/>
</dbReference>
<feature type="domain" description="Dynamin-type G" evidence="6">
    <location>
        <begin position="27"/>
        <end position="297"/>
    </location>
</feature>
<dbReference type="GO" id="GO:0005874">
    <property type="term" value="C:microtubule"/>
    <property type="evidence" value="ECO:0007669"/>
    <property type="project" value="TreeGrafter"/>
</dbReference>
<dbReference type="Proteomes" id="UP000002729">
    <property type="component" value="Unassembled WGS sequence"/>
</dbReference>
<dbReference type="RefSeq" id="XP_009034726.1">
    <property type="nucleotide sequence ID" value="XM_009036478.1"/>
</dbReference>
<dbReference type="InterPro" id="IPR019762">
    <property type="entry name" value="Dynamin_GTPase_CS"/>
</dbReference>
<evidence type="ECO:0000313" key="7">
    <source>
        <dbReference type="EMBL" id="EGB10052.1"/>
    </source>
</evidence>
<gene>
    <name evidence="7" type="ORF">AURANDRAFT_845</name>
</gene>
<evidence type="ECO:0000259" key="6">
    <source>
        <dbReference type="PROSITE" id="PS51718"/>
    </source>
</evidence>
<dbReference type="InterPro" id="IPR027417">
    <property type="entry name" value="P-loop_NTPase"/>
</dbReference>
<dbReference type="PANTHER" id="PTHR11566:SF21">
    <property type="entry name" value="DYNAMIN RELATED PROTEIN 1, ISOFORM A"/>
    <property type="match status" value="1"/>
</dbReference>
<proteinExistence type="inferred from homology"/>
<keyword evidence="2 3" id="KW-0342">GTP-binding</keyword>
<dbReference type="InParanoid" id="F0Y428"/>
<feature type="non-terminal residue" evidence="7">
    <location>
        <position position="666"/>
    </location>
</feature>
<dbReference type="InterPro" id="IPR001401">
    <property type="entry name" value="Dynamin_GTPase"/>
</dbReference>
<dbReference type="AlphaFoldDB" id="F0Y428"/>
<name>F0Y428_AURAN</name>
<dbReference type="eggNOG" id="KOG0446">
    <property type="taxonomic scope" value="Eukaryota"/>
</dbReference>
<dbReference type="InterPro" id="IPR020850">
    <property type="entry name" value="GED_dom"/>
</dbReference>
<keyword evidence="1 3" id="KW-0547">Nucleotide-binding</keyword>
<dbReference type="OrthoDB" id="5061070at2759"/>
<keyword evidence="8" id="KW-1185">Reference proteome</keyword>
<dbReference type="Pfam" id="PF02212">
    <property type="entry name" value="GED"/>
    <property type="match status" value="1"/>
</dbReference>
<dbReference type="Gene3D" id="1.20.120.1240">
    <property type="entry name" value="Dynamin, middle domain"/>
    <property type="match status" value="1"/>
</dbReference>
<dbReference type="Gene3D" id="3.40.50.300">
    <property type="entry name" value="P-loop containing nucleotide triphosphate hydrolases"/>
    <property type="match status" value="1"/>
</dbReference>
<dbReference type="PROSITE" id="PS00410">
    <property type="entry name" value="G_DYNAMIN_1"/>
    <property type="match status" value="1"/>
</dbReference>
<dbReference type="KEGG" id="aaf:AURANDRAFT_845"/>
<dbReference type="Pfam" id="PF00350">
    <property type="entry name" value="Dynamin_N"/>
    <property type="match status" value="1"/>
</dbReference>
<feature type="domain" description="GED" evidence="5">
    <location>
        <begin position="608"/>
        <end position="666"/>
    </location>
</feature>
<dbReference type="GO" id="GO:0008017">
    <property type="term" value="F:microtubule binding"/>
    <property type="evidence" value="ECO:0007669"/>
    <property type="project" value="TreeGrafter"/>
</dbReference>
<evidence type="ECO:0000313" key="8">
    <source>
        <dbReference type="Proteomes" id="UP000002729"/>
    </source>
</evidence>
<comment type="similarity">
    <text evidence="3">Belongs to the TRAFAC class dynamin-like GTPase superfamily. Dynamin/Fzo/YdjA family.</text>
</comment>
<dbReference type="InterPro" id="IPR003130">
    <property type="entry name" value="GED"/>
</dbReference>
<organism evidence="8">
    <name type="scientific">Aureococcus anophagefferens</name>
    <name type="common">Harmful bloom alga</name>
    <dbReference type="NCBI Taxonomy" id="44056"/>
    <lineage>
        <taxon>Eukaryota</taxon>
        <taxon>Sar</taxon>
        <taxon>Stramenopiles</taxon>
        <taxon>Ochrophyta</taxon>
        <taxon>Pelagophyceae</taxon>
        <taxon>Pelagomonadales</taxon>
        <taxon>Pelagomonadaceae</taxon>
        <taxon>Aureococcus</taxon>
    </lineage>
</organism>
<dbReference type="InterPro" id="IPR030381">
    <property type="entry name" value="G_DYNAMIN_dom"/>
</dbReference>
<dbReference type="InterPro" id="IPR045063">
    <property type="entry name" value="Dynamin_N"/>
</dbReference>
<accession>F0Y428</accession>
<dbReference type="GO" id="GO:0005737">
    <property type="term" value="C:cytoplasm"/>
    <property type="evidence" value="ECO:0007669"/>
    <property type="project" value="TreeGrafter"/>
</dbReference>
<dbReference type="InterPro" id="IPR000375">
    <property type="entry name" value="Dynamin_stalk"/>
</dbReference>
<reference evidence="7 8" key="1">
    <citation type="journal article" date="2011" name="Proc. Natl. Acad. Sci. U.S.A.">
        <title>Niche of harmful alga Aureococcus anophagefferens revealed through ecogenomics.</title>
        <authorList>
            <person name="Gobler C.J."/>
            <person name="Berry D.L."/>
            <person name="Dyhrman S.T."/>
            <person name="Wilhelm S.W."/>
            <person name="Salamov A."/>
            <person name="Lobanov A.V."/>
            <person name="Zhang Y."/>
            <person name="Collier J.L."/>
            <person name="Wurch L.L."/>
            <person name="Kustka A.B."/>
            <person name="Dill B.D."/>
            <person name="Shah M."/>
            <person name="VerBerkmoes N.C."/>
            <person name="Kuo A."/>
            <person name="Terry A."/>
            <person name="Pangilinan J."/>
            <person name="Lindquist E.A."/>
            <person name="Lucas S."/>
            <person name="Paulsen I.T."/>
            <person name="Hattenrath-Lehmann T.K."/>
            <person name="Talmage S.C."/>
            <person name="Walker E.A."/>
            <person name="Koch F."/>
            <person name="Burson A.M."/>
            <person name="Marcoval M.A."/>
            <person name="Tang Y.Z."/>
            <person name="Lecleir G.R."/>
            <person name="Coyne K.J."/>
            <person name="Berg G.M."/>
            <person name="Bertrand E.M."/>
            <person name="Saito M.A."/>
            <person name="Gladyshev V.N."/>
            <person name="Grigoriev I.V."/>
        </authorList>
    </citation>
    <scope>NUCLEOTIDE SEQUENCE [LARGE SCALE GENOMIC DNA]</scope>
    <source>
        <strain evidence="8">CCMP 1984</strain>
    </source>
</reference>
<feature type="region of interest" description="Disordered" evidence="4">
    <location>
        <begin position="535"/>
        <end position="605"/>
    </location>
</feature>
<evidence type="ECO:0000256" key="2">
    <source>
        <dbReference type="ARBA" id="ARBA00023134"/>
    </source>
</evidence>
<dbReference type="SMART" id="SM00053">
    <property type="entry name" value="DYNc"/>
    <property type="match status" value="1"/>
</dbReference>
<dbReference type="Pfam" id="PF01031">
    <property type="entry name" value="Dynamin_M"/>
    <property type="match status" value="1"/>
</dbReference>
<dbReference type="PANTHER" id="PTHR11566">
    <property type="entry name" value="DYNAMIN"/>
    <property type="match status" value="1"/>
</dbReference>
<dbReference type="PROSITE" id="PS51388">
    <property type="entry name" value="GED"/>
    <property type="match status" value="1"/>
</dbReference>
<dbReference type="GO" id="GO:0016020">
    <property type="term" value="C:membrane"/>
    <property type="evidence" value="ECO:0007669"/>
    <property type="project" value="TreeGrafter"/>
</dbReference>
<protein>
    <recommendedName>
        <fullName evidence="9">Dynamin-type G domain-containing protein</fullName>
    </recommendedName>
</protein>
<dbReference type="GO" id="GO:0005525">
    <property type="term" value="F:GTP binding"/>
    <property type="evidence" value="ECO:0007669"/>
    <property type="project" value="UniProtKB-KW"/>
</dbReference>
<evidence type="ECO:0000256" key="1">
    <source>
        <dbReference type="ARBA" id="ARBA00022741"/>
    </source>
</evidence>
<sequence>TMGVIDASVVDTLGQLQALALTLGSAALELPQIVVLGSQSSGKSSAIEALVGLSFLPRGSGIVTRCPLLLHLRPREAGDGRGDYAVFGHRTDVFHDFDAVRREIEDRTAAVAGPGKGICGTPIVLRVHASGAPALTLVDLPGVTKVPVRGQPDDIGDTIRALCQAFAANPRSILLCVSAATQDLANSDALLLAREADPSGARTIGVLTKVDAMEDGTDCAPTLRNELLPLKLGYVAIVCRGQRDLDRGLSLSESRAKERAFFAAKPAYADVPAACGVPRLAAKLSALLVAATVDAVPALRRECGRHLAIAEAEVARLGGDEPDGGGDAGRDCLEAVLGYAQAYVALVRDGAADDALGAPGSAGSGAARVAFVFERVFSASLEKVDALDGVSDDDVRDALAATRGAAPALFAPEKAFYYVVRQQIGRLREPGLACVALVCDELAACARRVGDAAPRCGPRRVAARRLARAPKLKAAILDAVAGVVGAARAPALAKVEDLVDMELAHVNTRHPDFRSALGDFTVSIGALVGGGGGFSDDEDEEAVEAPPPAAEKTPDAPRGWFGALTDATPPKPAPRRDRRESFVLRDAPRRGGAPKPRRPKKLDASSEVDAVKALVRAYFSVVRKTFCDLVPKIVMTHVVGKVEATLQTTLMADVYAGGDHAALLAE</sequence>
<evidence type="ECO:0008006" key="9">
    <source>
        <dbReference type="Google" id="ProtNLM"/>
    </source>
</evidence>
<feature type="compositionally biased region" description="Basic and acidic residues" evidence="4">
    <location>
        <begin position="574"/>
        <end position="589"/>
    </location>
</feature>
<evidence type="ECO:0000256" key="4">
    <source>
        <dbReference type="SAM" id="MobiDB-lite"/>
    </source>
</evidence>
<dbReference type="PRINTS" id="PR00195">
    <property type="entry name" value="DYNAMIN"/>
</dbReference>
<dbReference type="GeneID" id="20229241"/>
<dbReference type="CDD" id="cd08771">
    <property type="entry name" value="DLP_1"/>
    <property type="match status" value="1"/>
</dbReference>